<dbReference type="InterPro" id="IPR036259">
    <property type="entry name" value="MFS_trans_sf"/>
</dbReference>
<feature type="transmembrane region" description="Helical" evidence="6">
    <location>
        <begin position="313"/>
        <end position="331"/>
    </location>
</feature>
<keyword evidence="5 6" id="KW-0472">Membrane</keyword>
<sequence length="450" mass="48672">MSTTPVAIDDLPLSKFHVRMTVYTTGGFFIDGYILGIISIALAVWGPQVGLSSLWEGLIGASALIGIFLGSLIFGPIIDRVGRQMMYVTDLMLFIIASVIQLFVVEPWQLFVLRLVMGIAIGIDYAIGPSLLSEMLPRRYRGTLLACLNATYTLGFVVAFVVGFALRSALGSGSWRWMLVSSVVPAVVILLLRLGSPESPRWLAAHGQHAKAQEVLRKHFGDNVILGEEPAGRQRTRIAELFNRRWRRRTIFASVFWLCQVMPYFALFTLLPTVLKSLGLSNEFTGGLALNGFQLAGGIVGVVVMNMLSRRTFVIWSFVILAISLGLLGFIPHPTSILVIIAFAVFAFVVSAAGNLESVYPAEMFPTEMRATGVGFAAAMSRVGAAIGTFLLPLGLSSLGTQPTMLIGSAVLVVGLIVSIALAPDTRDLTLTEASTIGPRIHRSARTRSK</sequence>
<feature type="transmembrane region" description="Helical" evidence="6">
    <location>
        <begin position="21"/>
        <end position="45"/>
    </location>
</feature>
<dbReference type="SUPFAM" id="SSF103473">
    <property type="entry name" value="MFS general substrate transporter"/>
    <property type="match status" value="1"/>
</dbReference>
<feature type="transmembrane region" description="Helical" evidence="6">
    <location>
        <begin position="57"/>
        <end position="78"/>
    </location>
</feature>
<evidence type="ECO:0000256" key="2">
    <source>
        <dbReference type="ARBA" id="ARBA00010992"/>
    </source>
</evidence>
<comment type="caution">
    <text evidence="8">The sequence shown here is derived from an EMBL/GenBank/DDBJ whole genome shotgun (WGS) entry which is preliminary data.</text>
</comment>
<protein>
    <submittedName>
        <fullName evidence="8">Putative MFS transporter</fullName>
    </submittedName>
</protein>
<feature type="transmembrane region" description="Helical" evidence="6">
    <location>
        <begin position="85"/>
        <end position="105"/>
    </location>
</feature>
<dbReference type="PROSITE" id="PS00217">
    <property type="entry name" value="SUGAR_TRANSPORT_2"/>
    <property type="match status" value="1"/>
</dbReference>
<evidence type="ECO:0000256" key="4">
    <source>
        <dbReference type="ARBA" id="ARBA00022989"/>
    </source>
</evidence>
<dbReference type="Pfam" id="PF00083">
    <property type="entry name" value="Sugar_tr"/>
    <property type="match status" value="1"/>
</dbReference>
<dbReference type="GO" id="GO:0005886">
    <property type="term" value="C:plasma membrane"/>
    <property type="evidence" value="ECO:0007669"/>
    <property type="project" value="UniProtKB-SubCell"/>
</dbReference>
<dbReference type="AlphaFoldDB" id="A0A7Z0D4N8"/>
<feature type="transmembrane region" description="Helical" evidence="6">
    <location>
        <begin position="404"/>
        <end position="423"/>
    </location>
</feature>
<feature type="transmembrane region" description="Helical" evidence="6">
    <location>
        <begin position="251"/>
        <end position="275"/>
    </location>
</feature>
<feature type="transmembrane region" description="Helical" evidence="6">
    <location>
        <begin position="177"/>
        <end position="194"/>
    </location>
</feature>
<evidence type="ECO:0000256" key="5">
    <source>
        <dbReference type="ARBA" id="ARBA00023136"/>
    </source>
</evidence>
<dbReference type="PANTHER" id="PTHR48022">
    <property type="entry name" value="PLASTIDIC GLUCOSE TRANSPORTER 4"/>
    <property type="match status" value="1"/>
</dbReference>
<gene>
    <name evidence="8" type="ORF">BJY26_003111</name>
</gene>
<dbReference type="InterPro" id="IPR050360">
    <property type="entry name" value="MFS_Sugar_Transporters"/>
</dbReference>
<dbReference type="CDD" id="cd17316">
    <property type="entry name" value="MFS_SV2_like"/>
    <property type="match status" value="1"/>
</dbReference>
<feature type="domain" description="Major facilitator superfamily (MFS) profile" evidence="7">
    <location>
        <begin position="20"/>
        <end position="427"/>
    </location>
</feature>
<feature type="transmembrane region" description="Helical" evidence="6">
    <location>
        <begin position="337"/>
        <end position="360"/>
    </location>
</feature>
<feature type="transmembrane region" description="Helical" evidence="6">
    <location>
        <begin position="287"/>
        <end position="306"/>
    </location>
</feature>
<dbReference type="InterPro" id="IPR005828">
    <property type="entry name" value="MFS_sugar_transport-like"/>
</dbReference>
<evidence type="ECO:0000259" key="7">
    <source>
        <dbReference type="PROSITE" id="PS50850"/>
    </source>
</evidence>
<dbReference type="RefSeq" id="WP_179429097.1">
    <property type="nucleotide sequence ID" value="NZ_JACBZP010000001.1"/>
</dbReference>
<feature type="transmembrane region" description="Helical" evidence="6">
    <location>
        <begin position="144"/>
        <end position="165"/>
    </location>
</feature>
<feature type="transmembrane region" description="Helical" evidence="6">
    <location>
        <begin position="111"/>
        <end position="132"/>
    </location>
</feature>
<comment type="similarity">
    <text evidence="2">Belongs to the major facilitator superfamily. Sugar transporter (TC 2.A.1.1) family.</text>
</comment>
<accession>A0A7Z0D4N8</accession>
<dbReference type="Gene3D" id="1.20.1250.20">
    <property type="entry name" value="MFS general substrate transporter like domains"/>
    <property type="match status" value="1"/>
</dbReference>
<evidence type="ECO:0000256" key="6">
    <source>
        <dbReference type="SAM" id="Phobius"/>
    </source>
</evidence>
<keyword evidence="4 6" id="KW-1133">Transmembrane helix</keyword>
<dbReference type="InterPro" id="IPR020846">
    <property type="entry name" value="MFS_dom"/>
</dbReference>
<keyword evidence="9" id="KW-1185">Reference proteome</keyword>
<keyword evidence="3 6" id="KW-0812">Transmembrane</keyword>
<dbReference type="Proteomes" id="UP000539111">
    <property type="component" value="Unassembled WGS sequence"/>
</dbReference>
<organism evidence="8 9">
    <name type="scientific">Spelaeicoccus albus</name>
    <dbReference type="NCBI Taxonomy" id="1280376"/>
    <lineage>
        <taxon>Bacteria</taxon>
        <taxon>Bacillati</taxon>
        <taxon>Actinomycetota</taxon>
        <taxon>Actinomycetes</taxon>
        <taxon>Micrococcales</taxon>
        <taxon>Brevibacteriaceae</taxon>
        <taxon>Spelaeicoccus</taxon>
    </lineage>
</organism>
<comment type="subcellular location">
    <subcellularLocation>
        <location evidence="1">Cell membrane</location>
        <topology evidence="1">Multi-pass membrane protein</topology>
    </subcellularLocation>
</comment>
<dbReference type="PRINTS" id="PR00171">
    <property type="entry name" value="SUGRTRNSPORT"/>
</dbReference>
<reference evidence="8 9" key="1">
    <citation type="submission" date="2020-07" db="EMBL/GenBank/DDBJ databases">
        <title>Sequencing the genomes of 1000 actinobacteria strains.</title>
        <authorList>
            <person name="Klenk H.-P."/>
        </authorList>
    </citation>
    <scope>NUCLEOTIDE SEQUENCE [LARGE SCALE GENOMIC DNA]</scope>
    <source>
        <strain evidence="8 9">DSM 26341</strain>
    </source>
</reference>
<dbReference type="PROSITE" id="PS50850">
    <property type="entry name" value="MFS"/>
    <property type="match status" value="1"/>
</dbReference>
<dbReference type="GO" id="GO:0005351">
    <property type="term" value="F:carbohydrate:proton symporter activity"/>
    <property type="evidence" value="ECO:0007669"/>
    <property type="project" value="TreeGrafter"/>
</dbReference>
<feature type="transmembrane region" description="Helical" evidence="6">
    <location>
        <begin position="372"/>
        <end position="392"/>
    </location>
</feature>
<dbReference type="InterPro" id="IPR003663">
    <property type="entry name" value="Sugar/inositol_transpt"/>
</dbReference>
<evidence type="ECO:0000256" key="3">
    <source>
        <dbReference type="ARBA" id="ARBA00022692"/>
    </source>
</evidence>
<dbReference type="PANTHER" id="PTHR48022:SF2">
    <property type="entry name" value="PLASTIDIC GLUCOSE TRANSPORTER 4"/>
    <property type="match status" value="1"/>
</dbReference>
<name>A0A7Z0D4N8_9MICO</name>
<dbReference type="InterPro" id="IPR005829">
    <property type="entry name" value="Sugar_transporter_CS"/>
</dbReference>
<proteinExistence type="inferred from homology"/>
<evidence type="ECO:0000313" key="8">
    <source>
        <dbReference type="EMBL" id="NYI68805.1"/>
    </source>
</evidence>
<evidence type="ECO:0000256" key="1">
    <source>
        <dbReference type="ARBA" id="ARBA00004651"/>
    </source>
</evidence>
<evidence type="ECO:0000313" key="9">
    <source>
        <dbReference type="Proteomes" id="UP000539111"/>
    </source>
</evidence>
<dbReference type="EMBL" id="JACBZP010000001">
    <property type="protein sequence ID" value="NYI68805.1"/>
    <property type="molecule type" value="Genomic_DNA"/>
</dbReference>